<feature type="transmembrane region" description="Helical" evidence="10">
    <location>
        <begin position="63"/>
        <end position="84"/>
    </location>
</feature>
<feature type="transmembrane region" description="Helical" evidence="10">
    <location>
        <begin position="96"/>
        <end position="120"/>
    </location>
</feature>
<dbReference type="Proteomes" id="UP000004923">
    <property type="component" value="Unassembled WGS sequence"/>
</dbReference>
<keyword evidence="6 10" id="KW-0407">Ion channel</keyword>
<dbReference type="AlphaFoldDB" id="E8LBE5"/>
<keyword evidence="10" id="KW-0915">Sodium</keyword>
<keyword evidence="10" id="KW-0406">Ion transport</keyword>
<dbReference type="eggNOG" id="COG0239">
    <property type="taxonomic scope" value="Bacteria"/>
</dbReference>
<keyword evidence="3 10" id="KW-0812">Transmembrane</keyword>
<evidence type="ECO:0000256" key="9">
    <source>
        <dbReference type="ARBA" id="ARBA00049940"/>
    </source>
</evidence>
<evidence type="ECO:0000256" key="6">
    <source>
        <dbReference type="ARBA" id="ARBA00023303"/>
    </source>
</evidence>
<dbReference type="PANTHER" id="PTHR28259:SF1">
    <property type="entry name" value="FLUORIDE EXPORT PROTEIN 1-RELATED"/>
    <property type="match status" value="1"/>
</dbReference>
<dbReference type="NCBIfam" id="TIGR00494">
    <property type="entry name" value="crcB"/>
    <property type="match status" value="1"/>
</dbReference>
<evidence type="ECO:0000313" key="11">
    <source>
        <dbReference type="EMBL" id="EFY05831.1"/>
    </source>
</evidence>
<feature type="transmembrane region" description="Helical" evidence="10">
    <location>
        <begin position="38"/>
        <end position="56"/>
    </location>
</feature>
<keyword evidence="5 10" id="KW-0472">Membrane</keyword>
<name>E8LBE5_9FIRM</name>
<accession>E8LBE5</accession>
<gene>
    <name evidence="10 11" type="primary">crcB</name>
    <name evidence="10" type="synonym">fluC</name>
    <name evidence="11" type="ORF">HMPREF9443_00156</name>
</gene>
<dbReference type="GO" id="GO:0140114">
    <property type="term" value="P:cellular detoxification of fluoride"/>
    <property type="evidence" value="ECO:0007669"/>
    <property type="project" value="UniProtKB-UniRule"/>
</dbReference>
<comment type="catalytic activity">
    <reaction evidence="8">
        <text>fluoride(in) = fluoride(out)</text>
        <dbReference type="Rhea" id="RHEA:76159"/>
        <dbReference type="ChEBI" id="CHEBI:17051"/>
    </reaction>
    <physiologicalReaction direction="left-to-right" evidence="8">
        <dbReference type="Rhea" id="RHEA:76160"/>
    </physiologicalReaction>
</comment>
<proteinExistence type="inferred from homology"/>
<evidence type="ECO:0000313" key="12">
    <source>
        <dbReference type="Proteomes" id="UP000004923"/>
    </source>
</evidence>
<evidence type="ECO:0000256" key="7">
    <source>
        <dbReference type="ARBA" id="ARBA00035120"/>
    </source>
</evidence>
<dbReference type="HOGENOM" id="CLU_114342_2_3_9"/>
<comment type="similarity">
    <text evidence="7 10">Belongs to the fluoride channel Fluc/FEX (TC 1.A.43) family.</text>
</comment>
<keyword evidence="10" id="KW-0479">Metal-binding</keyword>
<evidence type="ECO:0000256" key="4">
    <source>
        <dbReference type="ARBA" id="ARBA00022989"/>
    </source>
</evidence>
<keyword evidence="2 10" id="KW-1003">Cell membrane</keyword>
<keyword evidence="10" id="KW-0813">Transport</keyword>
<dbReference type="EMBL" id="AEVN01000006">
    <property type="protein sequence ID" value="EFY05831.1"/>
    <property type="molecule type" value="Genomic_DNA"/>
</dbReference>
<comment type="activity regulation">
    <text evidence="10">Na(+) is not transported, but it plays an essential structural role and its presence is essential for fluoride channel function.</text>
</comment>
<comment type="caution">
    <text evidence="11">The sequence shown here is derived from an EMBL/GenBank/DDBJ whole genome shotgun (WGS) entry which is preliminary data.</text>
</comment>
<reference evidence="11 12" key="1">
    <citation type="submission" date="2011-01" db="EMBL/GenBank/DDBJ databases">
        <authorList>
            <person name="Weinstock G."/>
            <person name="Sodergren E."/>
            <person name="Clifton S."/>
            <person name="Fulton L."/>
            <person name="Fulton B."/>
            <person name="Courtney L."/>
            <person name="Fronick C."/>
            <person name="Harrison M."/>
            <person name="Strong C."/>
            <person name="Farmer C."/>
            <person name="Delahaunty K."/>
            <person name="Markovic C."/>
            <person name="Hall O."/>
            <person name="Minx P."/>
            <person name="Tomlinson C."/>
            <person name="Mitreva M."/>
            <person name="Hou S."/>
            <person name="Chen J."/>
            <person name="Wollam A."/>
            <person name="Pepin K.H."/>
            <person name="Johnson M."/>
            <person name="Bhonagiri V."/>
            <person name="Zhang X."/>
            <person name="Suruliraj S."/>
            <person name="Warren W."/>
            <person name="Chinwalla A."/>
            <person name="Mardis E.R."/>
            <person name="Wilson R.K."/>
        </authorList>
    </citation>
    <scope>NUCLEOTIDE SEQUENCE [LARGE SCALE GENOMIC DNA]</scope>
    <source>
        <strain evidence="11 12">YIT 12067</strain>
    </source>
</reference>
<evidence type="ECO:0000256" key="3">
    <source>
        <dbReference type="ARBA" id="ARBA00022692"/>
    </source>
</evidence>
<protein>
    <recommendedName>
        <fullName evidence="10">Fluoride-specific ion channel FluC</fullName>
    </recommendedName>
</protein>
<dbReference type="GO" id="GO:0062054">
    <property type="term" value="F:fluoride channel activity"/>
    <property type="evidence" value="ECO:0007669"/>
    <property type="project" value="UniProtKB-UniRule"/>
</dbReference>
<dbReference type="HAMAP" id="MF_00454">
    <property type="entry name" value="FluC"/>
    <property type="match status" value="1"/>
</dbReference>
<dbReference type="OrthoDB" id="9815830at2"/>
<evidence type="ECO:0000256" key="1">
    <source>
        <dbReference type="ARBA" id="ARBA00004651"/>
    </source>
</evidence>
<comment type="function">
    <text evidence="9 10">Fluoride-specific ion channel. Important for reducing fluoride concentration in the cell, thus reducing its toxicity.</text>
</comment>
<dbReference type="PANTHER" id="PTHR28259">
    <property type="entry name" value="FLUORIDE EXPORT PROTEIN 1-RELATED"/>
    <property type="match status" value="1"/>
</dbReference>
<keyword evidence="12" id="KW-1185">Reference proteome</keyword>
<comment type="subcellular location">
    <subcellularLocation>
        <location evidence="1 10">Cell membrane</location>
        <topology evidence="1 10">Multi-pass membrane protein</topology>
    </subcellularLocation>
</comment>
<evidence type="ECO:0000256" key="2">
    <source>
        <dbReference type="ARBA" id="ARBA00022475"/>
    </source>
</evidence>
<dbReference type="GO" id="GO:0005886">
    <property type="term" value="C:plasma membrane"/>
    <property type="evidence" value="ECO:0007669"/>
    <property type="project" value="UniProtKB-SubCell"/>
</dbReference>
<organism evidence="11 12">
    <name type="scientific">Phascolarctobacterium succinatutens YIT 12067</name>
    <dbReference type="NCBI Taxonomy" id="626939"/>
    <lineage>
        <taxon>Bacteria</taxon>
        <taxon>Bacillati</taxon>
        <taxon>Bacillota</taxon>
        <taxon>Negativicutes</taxon>
        <taxon>Acidaminococcales</taxon>
        <taxon>Acidaminococcaceae</taxon>
        <taxon>Phascolarctobacterium</taxon>
    </lineage>
</organism>
<evidence type="ECO:0000256" key="8">
    <source>
        <dbReference type="ARBA" id="ARBA00035585"/>
    </source>
</evidence>
<keyword evidence="4 10" id="KW-1133">Transmembrane helix</keyword>
<feature type="binding site" evidence="10">
    <location>
        <position position="78"/>
    </location>
    <ligand>
        <name>Na(+)</name>
        <dbReference type="ChEBI" id="CHEBI:29101"/>
        <note>structural</note>
    </ligand>
</feature>
<sequence length="124" mass="12631">MMEIISVAIGGALGAVCRYLLGNFISRASGSALPWGTFAINIIGCFCMGLLMTLIVERGMLPAAWRLFLCVGLLGGFTTFSSFGYESLMLLTEGNIAAAAAYSGGSLLLGLLAAGTGVLAGKGV</sequence>
<feature type="binding site" evidence="10">
    <location>
        <position position="75"/>
    </location>
    <ligand>
        <name>Na(+)</name>
        <dbReference type="ChEBI" id="CHEBI:29101"/>
        <note>structural</note>
    </ligand>
</feature>
<evidence type="ECO:0000256" key="10">
    <source>
        <dbReference type="HAMAP-Rule" id="MF_00454"/>
    </source>
</evidence>
<dbReference type="Pfam" id="PF02537">
    <property type="entry name" value="CRCB"/>
    <property type="match status" value="1"/>
</dbReference>
<dbReference type="InterPro" id="IPR003691">
    <property type="entry name" value="FluC"/>
</dbReference>
<dbReference type="GO" id="GO:0046872">
    <property type="term" value="F:metal ion binding"/>
    <property type="evidence" value="ECO:0007669"/>
    <property type="project" value="UniProtKB-KW"/>
</dbReference>
<evidence type="ECO:0000256" key="5">
    <source>
        <dbReference type="ARBA" id="ARBA00023136"/>
    </source>
</evidence>